<evidence type="ECO:0000313" key="3">
    <source>
        <dbReference type="EMBL" id="MCR6544176.1"/>
    </source>
</evidence>
<feature type="domain" description="ATP-grasp" evidence="2">
    <location>
        <begin position="118"/>
        <end position="290"/>
    </location>
</feature>
<gene>
    <name evidence="3" type="ORF">NVS47_01385</name>
</gene>
<dbReference type="EMBL" id="JANPWE010000001">
    <property type="protein sequence ID" value="MCR6544176.1"/>
    <property type="molecule type" value="Genomic_DNA"/>
</dbReference>
<dbReference type="Gene3D" id="3.30.470.20">
    <property type="entry name" value="ATP-grasp fold, B domain"/>
    <property type="match status" value="1"/>
</dbReference>
<dbReference type="SUPFAM" id="SSF56059">
    <property type="entry name" value="Glutathione synthetase ATP-binding domain-like"/>
    <property type="match status" value="1"/>
</dbReference>
<dbReference type="Pfam" id="PF21360">
    <property type="entry name" value="PylC-like_N"/>
    <property type="match status" value="1"/>
</dbReference>
<dbReference type="Gene3D" id="3.40.50.20">
    <property type="match status" value="1"/>
</dbReference>
<evidence type="ECO:0000256" key="1">
    <source>
        <dbReference type="PROSITE-ProRule" id="PRU00409"/>
    </source>
</evidence>
<dbReference type="PROSITE" id="PS50975">
    <property type="entry name" value="ATP_GRASP"/>
    <property type="match status" value="1"/>
</dbReference>
<keyword evidence="1" id="KW-0067">ATP-binding</keyword>
<evidence type="ECO:0000313" key="4">
    <source>
        <dbReference type="Proteomes" id="UP001524944"/>
    </source>
</evidence>
<proteinExistence type="predicted"/>
<organism evidence="3 4">
    <name type="scientific">Dehalobacterium formicoaceticum</name>
    <dbReference type="NCBI Taxonomy" id="51515"/>
    <lineage>
        <taxon>Bacteria</taxon>
        <taxon>Bacillati</taxon>
        <taxon>Bacillota</taxon>
        <taxon>Clostridia</taxon>
        <taxon>Eubacteriales</taxon>
        <taxon>Peptococcaceae</taxon>
        <taxon>Dehalobacterium</taxon>
    </lineage>
</organism>
<protein>
    <submittedName>
        <fullName evidence="3">ATP-grasp domain-containing protein</fullName>
    </submittedName>
</protein>
<comment type="caution">
    <text evidence="3">The sequence shown here is derived from an EMBL/GenBank/DDBJ whole genome shotgun (WGS) entry which is preliminary data.</text>
</comment>
<dbReference type="InterPro" id="IPR048764">
    <property type="entry name" value="PylC_N"/>
</dbReference>
<keyword evidence="1" id="KW-0547">Nucleotide-binding</keyword>
<dbReference type="RefSeq" id="WP_089609671.1">
    <property type="nucleotide sequence ID" value="NZ_CP022121.1"/>
</dbReference>
<reference evidence="3 4" key="1">
    <citation type="submission" date="2022-08" db="EMBL/GenBank/DDBJ databases">
        <title>Proteogenomics of the novel Dehalobacterium formicoaceticum strain EZ94 highlights a key role of methyltransferases during anaerobic dichloromethane degradation.</title>
        <authorList>
            <person name="Wasmund K."/>
        </authorList>
    </citation>
    <scope>NUCLEOTIDE SEQUENCE [LARGE SCALE GENOMIC DNA]</scope>
    <source>
        <strain evidence="3 4">EZ94</strain>
    </source>
</reference>
<name>A0ABT1XZY9_9FIRM</name>
<evidence type="ECO:0000259" key="2">
    <source>
        <dbReference type="PROSITE" id="PS50975"/>
    </source>
</evidence>
<dbReference type="InterPro" id="IPR011761">
    <property type="entry name" value="ATP-grasp"/>
</dbReference>
<keyword evidence="4" id="KW-1185">Reference proteome</keyword>
<dbReference type="Pfam" id="PF15632">
    <property type="entry name" value="ATPgrasp_Ter"/>
    <property type="match status" value="1"/>
</dbReference>
<accession>A0ABT1XZY9</accession>
<dbReference type="Proteomes" id="UP001524944">
    <property type="component" value="Unassembled WGS sequence"/>
</dbReference>
<sequence>MDKIRALVTGVGGAAGVGVVQSLREKNIFTLGVNCFALTAGFKLAHDFAVVPLAREENFIPVLLDLCKAKKINVLIPTVDEELILCARNREQFQRIGVKVALGETETIAKCLDKWIFFQELKRYDLPVAQTWSARGECSVSKLNFPLIAKPRMGRGGRGIRIFHGPEGLGDFLALGGDYILQEYVEGEEFSVDTLADFYGQGLVAVPRKRIEVKGGVCWKGCTVHNEQISVAALEISEKLGLKGPACMQLKVSKAGEIKFFEINPRMGGTTSLTRAAGVDIPYLTVKLLMEGTVDPAELRFRKTYISRYFADVFFTEDELPQDVEGELGLL</sequence>